<reference evidence="1" key="1">
    <citation type="submission" date="2018-05" db="EMBL/GenBank/DDBJ databases">
        <authorList>
            <person name="Lanie J.A."/>
            <person name="Ng W.-L."/>
            <person name="Kazmierczak K.M."/>
            <person name="Andrzejewski T.M."/>
            <person name="Davidsen T.M."/>
            <person name="Wayne K.J."/>
            <person name="Tettelin H."/>
            <person name="Glass J.I."/>
            <person name="Rusch D."/>
            <person name="Podicherti R."/>
            <person name="Tsui H.-C.T."/>
            <person name="Winkler M.E."/>
        </authorList>
    </citation>
    <scope>NUCLEOTIDE SEQUENCE</scope>
</reference>
<dbReference type="EMBL" id="UINC01021276">
    <property type="protein sequence ID" value="SVA88479.1"/>
    <property type="molecule type" value="Genomic_DNA"/>
</dbReference>
<sequence>MYTNGHFEIALSLVPSPLWLIVALHRKHQVGASLLGLQVFMEIQFAPNSRAAAALSTHG</sequence>
<organism evidence="1">
    <name type="scientific">marine metagenome</name>
    <dbReference type="NCBI Taxonomy" id="408172"/>
    <lineage>
        <taxon>unclassified sequences</taxon>
        <taxon>metagenomes</taxon>
        <taxon>ecological metagenomes</taxon>
    </lineage>
</organism>
<proteinExistence type="predicted"/>
<feature type="non-terminal residue" evidence="1">
    <location>
        <position position="59"/>
    </location>
</feature>
<dbReference type="AlphaFoldDB" id="A0A381ZH07"/>
<accession>A0A381ZH07</accession>
<evidence type="ECO:0000313" key="1">
    <source>
        <dbReference type="EMBL" id="SVA88479.1"/>
    </source>
</evidence>
<gene>
    <name evidence="1" type="ORF">METZ01_LOCUS141333</name>
</gene>
<name>A0A381ZH07_9ZZZZ</name>
<protein>
    <submittedName>
        <fullName evidence="1">Uncharacterized protein</fullName>
    </submittedName>
</protein>